<evidence type="ECO:0000313" key="17">
    <source>
        <dbReference type="Proteomes" id="UP000007875"/>
    </source>
</evidence>
<dbReference type="InterPro" id="IPR050113">
    <property type="entry name" value="Ub_conjugating_enzyme"/>
</dbReference>
<dbReference type="Gene3D" id="3.10.110.10">
    <property type="entry name" value="Ubiquitin Conjugating Enzyme"/>
    <property type="match status" value="1"/>
</dbReference>
<proteinExistence type="inferred from homology"/>
<evidence type="ECO:0000256" key="11">
    <source>
        <dbReference type="ARBA" id="ARBA00076103"/>
    </source>
</evidence>
<dbReference type="Pfam" id="PF00179">
    <property type="entry name" value="UQ_con"/>
    <property type="match status" value="1"/>
</dbReference>
<evidence type="ECO:0000256" key="13">
    <source>
        <dbReference type="PROSITE-ProRule" id="PRU10133"/>
    </source>
</evidence>
<dbReference type="GO" id="GO:0061654">
    <property type="term" value="F:NEDD8 conjugating enzyme activity"/>
    <property type="evidence" value="ECO:0007669"/>
    <property type="project" value="UniProtKB-EC"/>
</dbReference>
<dbReference type="InterPro" id="IPR000608">
    <property type="entry name" value="UBC"/>
</dbReference>
<evidence type="ECO:0000256" key="3">
    <source>
        <dbReference type="ARBA" id="ARBA00022741"/>
    </source>
</evidence>
<evidence type="ECO:0000256" key="2">
    <source>
        <dbReference type="ARBA" id="ARBA00022679"/>
    </source>
</evidence>
<evidence type="ECO:0000256" key="7">
    <source>
        <dbReference type="ARBA" id="ARBA00044047"/>
    </source>
</evidence>
<comment type="similarity">
    <text evidence="14">Belongs to the ubiquitin-conjugating enzyme family.</text>
</comment>
<dbReference type="Proteomes" id="UP000007875">
    <property type="component" value="Unassembled WGS sequence"/>
</dbReference>
<keyword evidence="17" id="KW-1185">Reference proteome</keyword>
<comment type="function">
    <text evidence="10">Accepts the ubiquitin-like protein NEDD8 from the UBA3-NAE1 E1 complex and catalyzes its covalent attachment to other proteins. The specific interaction with the E3 ubiquitin ligase RBX1, but not RBX2, suggests that the RBX1-UBE2M complex neddylates specific target proteins, such as CUL1, CUL2, CUL3 and CUL4. Involved in cell proliferation.</text>
</comment>
<evidence type="ECO:0000256" key="12">
    <source>
        <dbReference type="ARBA" id="ARBA00079113"/>
    </source>
</evidence>
<keyword evidence="2" id="KW-0808">Transferase</keyword>
<reference evidence="16" key="2">
    <citation type="submission" date="2025-08" db="UniProtKB">
        <authorList>
            <consortium name="Ensembl"/>
        </authorList>
    </citation>
    <scope>IDENTIFICATION</scope>
</reference>
<sequence length="216" mass="24217">MIKLFSLKQQKKDEVAVGASSAGKSKPTAAQLRLTKGKLLLTDKFNLVACGFSRIKKAVFESVFTISILVLAMILLPKTCKTEFPDPNNLLKFKLIISPDEGYYVGGVFTFSFTVGLSYPHEAPKVKCETKVYHPNIDLEGNVCLNILREDWKPVLTINSVIYGIQYLFLEPNPEDPLNKEAAEVLSTNRRQFAQNVVRSMRGGYVGSVYFERCLK</sequence>
<dbReference type="InParanoid" id="H2ZJI2"/>
<accession>H2ZJI2</accession>
<keyword evidence="3 14" id="KW-0547">Nucleotide-binding</keyword>
<evidence type="ECO:0000313" key="16">
    <source>
        <dbReference type="Ensembl" id="ENSCSAVP00000017748.1"/>
    </source>
</evidence>
<dbReference type="FunCoup" id="H2ZJI2">
    <property type="interactions" value="553"/>
</dbReference>
<evidence type="ECO:0000256" key="4">
    <source>
        <dbReference type="ARBA" id="ARBA00022786"/>
    </source>
</evidence>
<dbReference type="eggNOG" id="KOG0420">
    <property type="taxonomic scope" value="Eukaryota"/>
</dbReference>
<evidence type="ECO:0000256" key="1">
    <source>
        <dbReference type="ARBA" id="ARBA00005032"/>
    </source>
</evidence>
<comment type="catalytic activity">
    <reaction evidence="6">
        <text>[E1 NEDD8-activating enzyme]-S-[NEDD8 protein]-yl-L-cysteine + [E2 NEDD8-conjugating enzyme]-L-cysteine = [E1 NEDD8-activating enzyme]-L-cysteine + [E2 NEDD8-conjugating enzyme]-S-[NEDD8-protein]-yl-L-cysteine.</text>
        <dbReference type="EC" id="2.3.2.34"/>
    </reaction>
</comment>
<feature type="domain" description="UBC core" evidence="15">
    <location>
        <begin position="57"/>
        <end position="206"/>
    </location>
</feature>
<keyword evidence="4 14" id="KW-0833">Ubl conjugation pathway</keyword>
<evidence type="ECO:0000256" key="14">
    <source>
        <dbReference type="RuleBase" id="RU362109"/>
    </source>
</evidence>
<keyword evidence="5 14" id="KW-0067">ATP-binding</keyword>
<dbReference type="PROSITE" id="PS50127">
    <property type="entry name" value="UBC_2"/>
    <property type="match status" value="1"/>
</dbReference>
<reference evidence="16" key="3">
    <citation type="submission" date="2025-09" db="UniProtKB">
        <authorList>
            <consortium name="Ensembl"/>
        </authorList>
    </citation>
    <scope>IDENTIFICATION</scope>
</reference>
<dbReference type="PROSITE" id="PS00183">
    <property type="entry name" value="UBC_1"/>
    <property type="match status" value="1"/>
</dbReference>
<evidence type="ECO:0000256" key="9">
    <source>
        <dbReference type="ARBA" id="ARBA00044092"/>
    </source>
</evidence>
<dbReference type="GeneTree" id="ENSGT00940000163935"/>
<organism evidence="16 17">
    <name type="scientific">Ciona savignyi</name>
    <name type="common">Pacific transparent sea squirt</name>
    <dbReference type="NCBI Taxonomy" id="51511"/>
    <lineage>
        <taxon>Eukaryota</taxon>
        <taxon>Metazoa</taxon>
        <taxon>Chordata</taxon>
        <taxon>Tunicata</taxon>
        <taxon>Ascidiacea</taxon>
        <taxon>Phlebobranchia</taxon>
        <taxon>Cionidae</taxon>
        <taxon>Ciona</taxon>
    </lineage>
</organism>
<dbReference type="InterPro" id="IPR016135">
    <property type="entry name" value="UBQ-conjugating_enzyme/RWD"/>
</dbReference>
<comment type="pathway">
    <text evidence="1">Protein modification; protein neddylation.</text>
</comment>
<evidence type="ECO:0000256" key="8">
    <source>
        <dbReference type="ARBA" id="ARBA00044084"/>
    </source>
</evidence>
<dbReference type="FunFam" id="3.10.110.10:FF:000239">
    <property type="entry name" value="NEDD8-conjugating enzyme Ubc12"/>
    <property type="match status" value="1"/>
</dbReference>
<name>H2ZJI2_CIOSA</name>
<protein>
    <recommendedName>
        <fullName evidence="9">NEDD8-conjugating enzyme UBC12</fullName>
        <ecNumber evidence="7">2.3.2.34</ecNumber>
    </recommendedName>
    <alternativeName>
        <fullName evidence="12">NEDD8 carrier protein</fullName>
    </alternativeName>
    <alternativeName>
        <fullName evidence="8">NEDD8-conjugating enzyme Ubc12</fullName>
    </alternativeName>
    <alternativeName>
        <fullName evidence="11">Ubiquitin-conjugating enzyme E2 M</fullName>
    </alternativeName>
</protein>
<dbReference type="Ensembl" id="ENSCSAVT00000017941.1">
    <property type="protein sequence ID" value="ENSCSAVP00000017748.1"/>
    <property type="gene ID" value="ENSCSAVG00000010445.1"/>
</dbReference>
<dbReference type="AlphaFoldDB" id="H2ZJI2"/>
<dbReference type="STRING" id="51511.ENSCSAVP00000017748"/>
<dbReference type="InterPro" id="IPR023313">
    <property type="entry name" value="UBQ-conjugating_AS"/>
</dbReference>
<dbReference type="PANTHER" id="PTHR24067">
    <property type="entry name" value="UBIQUITIN-CONJUGATING ENZYME E2"/>
    <property type="match status" value="1"/>
</dbReference>
<feature type="active site" description="Glycyl thioester intermediate" evidence="13">
    <location>
        <position position="144"/>
    </location>
</feature>
<evidence type="ECO:0000256" key="10">
    <source>
        <dbReference type="ARBA" id="ARBA00053196"/>
    </source>
</evidence>
<dbReference type="GO" id="GO:0005524">
    <property type="term" value="F:ATP binding"/>
    <property type="evidence" value="ECO:0007669"/>
    <property type="project" value="UniProtKB-UniRule"/>
</dbReference>
<dbReference type="SMART" id="SM00212">
    <property type="entry name" value="UBCc"/>
    <property type="match status" value="1"/>
</dbReference>
<evidence type="ECO:0000256" key="6">
    <source>
        <dbReference type="ARBA" id="ARBA00043698"/>
    </source>
</evidence>
<dbReference type="SUPFAM" id="SSF54495">
    <property type="entry name" value="UBC-like"/>
    <property type="match status" value="1"/>
</dbReference>
<evidence type="ECO:0000256" key="5">
    <source>
        <dbReference type="ARBA" id="ARBA00022840"/>
    </source>
</evidence>
<reference evidence="17" key="1">
    <citation type="submission" date="2003-08" db="EMBL/GenBank/DDBJ databases">
        <authorList>
            <person name="Birren B."/>
            <person name="Nusbaum C."/>
            <person name="Abebe A."/>
            <person name="Abouelleil A."/>
            <person name="Adekoya E."/>
            <person name="Ait-zahra M."/>
            <person name="Allen N."/>
            <person name="Allen T."/>
            <person name="An P."/>
            <person name="Anderson M."/>
            <person name="Anderson S."/>
            <person name="Arachchi H."/>
            <person name="Armbruster J."/>
            <person name="Bachantsang P."/>
            <person name="Baldwin J."/>
            <person name="Barry A."/>
            <person name="Bayul T."/>
            <person name="Blitshsteyn B."/>
            <person name="Bloom T."/>
            <person name="Blye J."/>
            <person name="Boguslavskiy L."/>
            <person name="Borowsky M."/>
            <person name="Boukhgalter B."/>
            <person name="Brunache A."/>
            <person name="Butler J."/>
            <person name="Calixte N."/>
            <person name="Calvo S."/>
            <person name="Camarata J."/>
            <person name="Campo K."/>
            <person name="Chang J."/>
            <person name="Cheshatsang Y."/>
            <person name="Citroen M."/>
            <person name="Collymore A."/>
            <person name="Considine T."/>
            <person name="Cook A."/>
            <person name="Cooke P."/>
            <person name="Corum B."/>
            <person name="Cuomo C."/>
            <person name="David R."/>
            <person name="Dawoe T."/>
            <person name="Degray S."/>
            <person name="Dodge S."/>
            <person name="Dooley K."/>
            <person name="Dorje P."/>
            <person name="Dorjee K."/>
            <person name="Dorris L."/>
            <person name="Duffey N."/>
            <person name="Dupes A."/>
            <person name="Elkins T."/>
            <person name="Engels R."/>
            <person name="Erickson J."/>
            <person name="Farina A."/>
            <person name="Faro S."/>
            <person name="Ferreira P."/>
            <person name="Fischer H."/>
            <person name="Fitzgerald M."/>
            <person name="Foley K."/>
            <person name="Gage D."/>
            <person name="Galagan J."/>
            <person name="Gearin G."/>
            <person name="Gnerre S."/>
            <person name="Gnirke A."/>
            <person name="Goyette A."/>
            <person name="Graham J."/>
            <person name="Grandbois E."/>
            <person name="Gyaltsen K."/>
            <person name="Hafez N."/>
            <person name="Hagopian D."/>
            <person name="Hagos B."/>
            <person name="Hall J."/>
            <person name="Hatcher B."/>
            <person name="Heller A."/>
            <person name="Higgins H."/>
            <person name="Honan T."/>
            <person name="Horn A."/>
            <person name="Houde N."/>
            <person name="Hughes L."/>
            <person name="Hulme W."/>
            <person name="Husby E."/>
            <person name="Iliev I."/>
            <person name="Jaffe D."/>
            <person name="Jones C."/>
            <person name="Kamal M."/>
            <person name="Kamat A."/>
            <person name="Kamvysselis M."/>
            <person name="Karlsson E."/>
            <person name="Kells C."/>
            <person name="Kieu A."/>
            <person name="Kisner P."/>
            <person name="Kodira C."/>
            <person name="Kulbokas E."/>
            <person name="Labutti K."/>
            <person name="Lama D."/>
            <person name="Landers T."/>
            <person name="Leger J."/>
            <person name="Levine S."/>
            <person name="Lewis D."/>
            <person name="Lewis T."/>
            <person name="Lindblad-toh K."/>
            <person name="Liu X."/>
            <person name="Lokyitsang T."/>
            <person name="Lokyitsang Y."/>
            <person name="Lucien O."/>
            <person name="Lui A."/>
            <person name="Ma L.J."/>
            <person name="Mabbitt R."/>
            <person name="Macdonald J."/>
            <person name="Maclean C."/>
            <person name="Major J."/>
            <person name="Manning J."/>
            <person name="Marabella R."/>
            <person name="Maru K."/>
            <person name="Matthews C."/>
            <person name="Mauceli E."/>
            <person name="Mccarthy M."/>
            <person name="Mcdonough S."/>
            <person name="Mcghee T."/>
            <person name="Meldrim J."/>
            <person name="Meneus L."/>
            <person name="Mesirov J."/>
            <person name="Mihalev A."/>
            <person name="Mihova T."/>
            <person name="Mikkelsen T."/>
            <person name="Mlenga V."/>
            <person name="Moru K."/>
            <person name="Mozes J."/>
            <person name="Mulrain L."/>
            <person name="Munson G."/>
            <person name="Naylor J."/>
            <person name="Newes C."/>
            <person name="Nguyen C."/>
            <person name="Nguyen N."/>
            <person name="Nguyen T."/>
            <person name="Nicol R."/>
            <person name="Nielsen C."/>
            <person name="Nizzari M."/>
            <person name="Norbu C."/>
            <person name="Norbu N."/>
            <person name="O'donnell P."/>
            <person name="Okoawo O."/>
            <person name="O'leary S."/>
            <person name="Omotosho B."/>
            <person name="O'neill K."/>
            <person name="Osman S."/>
            <person name="Parker S."/>
            <person name="Perrin D."/>
            <person name="Phunkhang P."/>
            <person name="Piqani B."/>
            <person name="Purcell S."/>
            <person name="Rachupka T."/>
            <person name="Ramasamy U."/>
            <person name="Rameau R."/>
            <person name="Ray V."/>
            <person name="Raymond C."/>
            <person name="Retta R."/>
            <person name="Richardson S."/>
            <person name="Rise C."/>
            <person name="Rodriguez J."/>
            <person name="Rogers J."/>
            <person name="Rogov P."/>
            <person name="Rutman M."/>
            <person name="Schupbach R."/>
            <person name="Seaman C."/>
            <person name="Settipalli S."/>
            <person name="Sharpe T."/>
            <person name="Sheridan J."/>
            <person name="Sherpa N."/>
            <person name="Shi J."/>
            <person name="Smirnov S."/>
            <person name="Smith C."/>
            <person name="Sougnez C."/>
            <person name="Spencer B."/>
            <person name="Stalker J."/>
            <person name="Stange-thomann N."/>
            <person name="Stavropoulos S."/>
            <person name="Stetson K."/>
            <person name="Stone C."/>
            <person name="Stone S."/>
            <person name="Stubbs M."/>
            <person name="Talamas J."/>
            <person name="Tchuinga P."/>
            <person name="Tenzing P."/>
            <person name="Tesfaye S."/>
            <person name="Theodore J."/>
            <person name="Thoulutsang Y."/>
            <person name="Topham K."/>
            <person name="Towey S."/>
            <person name="Tsamla T."/>
            <person name="Tsomo N."/>
            <person name="Vallee D."/>
            <person name="Vassiliev H."/>
            <person name="Venkataraman V."/>
            <person name="Vinson J."/>
            <person name="Vo A."/>
            <person name="Wade C."/>
            <person name="Wang S."/>
            <person name="Wangchuk T."/>
            <person name="Wangdi T."/>
            <person name="Whittaker C."/>
            <person name="Wilkinson J."/>
            <person name="Wu Y."/>
            <person name="Wyman D."/>
            <person name="Yadav S."/>
            <person name="Yang S."/>
            <person name="Yang X."/>
            <person name="Yeager S."/>
            <person name="Yee E."/>
            <person name="Young G."/>
            <person name="Zainoun J."/>
            <person name="Zembeck L."/>
            <person name="Zimmer A."/>
            <person name="Zody M."/>
            <person name="Lander E."/>
        </authorList>
    </citation>
    <scope>NUCLEOTIDE SEQUENCE [LARGE SCALE GENOMIC DNA]</scope>
</reference>
<dbReference type="EC" id="2.3.2.34" evidence="7"/>
<evidence type="ECO:0000259" key="15">
    <source>
        <dbReference type="PROSITE" id="PS50127"/>
    </source>
</evidence>
<dbReference type="CDD" id="cd23794">
    <property type="entry name" value="UBCc_UBE2F_UBE2M"/>
    <property type="match status" value="1"/>
</dbReference>